<proteinExistence type="predicted"/>
<sequence>MRIQSGLSQSQLAIKMDISIGFVGNVESPNHRAKYNVNHLNKLAKVFNCNFSDFFPEKPFN</sequence>
<name>A0A1G9M8J6_9SPHI</name>
<evidence type="ECO:0000313" key="2">
    <source>
        <dbReference type="EMBL" id="SDL70556.1"/>
    </source>
</evidence>
<evidence type="ECO:0000313" key="3">
    <source>
        <dbReference type="Proteomes" id="UP000199226"/>
    </source>
</evidence>
<dbReference type="PROSITE" id="PS50943">
    <property type="entry name" value="HTH_CROC1"/>
    <property type="match status" value="1"/>
</dbReference>
<dbReference type="InterPro" id="IPR001387">
    <property type="entry name" value="Cro/C1-type_HTH"/>
</dbReference>
<reference evidence="3" key="1">
    <citation type="submission" date="2016-10" db="EMBL/GenBank/DDBJ databases">
        <authorList>
            <person name="Varghese N."/>
            <person name="Submissions S."/>
        </authorList>
    </citation>
    <scope>NUCLEOTIDE SEQUENCE [LARGE SCALE GENOMIC DNA]</scope>
    <source>
        <strain evidence="3">DSM 24536</strain>
    </source>
</reference>
<accession>A0A1G9M8J6</accession>
<dbReference type="STRING" id="990371.SAMN05421813_101288"/>
<organism evidence="2 3">
    <name type="scientific">Daejeonella rubra</name>
    <dbReference type="NCBI Taxonomy" id="990371"/>
    <lineage>
        <taxon>Bacteria</taxon>
        <taxon>Pseudomonadati</taxon>
        <taxon>Bacteroidota</taxon>
        <taxon>Sphingobacteriia</taxon>
        <taxon>Sphingobacteriales</taxon>
        <taxon>Sphingobacteriaceae</taxon>
        <taxon>Daejeonella</taxon>
    </lineage>
</organism>
<dbReference type="Gene3D" id="1.10.260.40">
    <property type="entry name" value="lambda repressor-like DNA-binding domains"/>
    <property type="match status" value="1"/>
</dbReference>
<dbReference type="InterPro" id="IPR010982">
    <property type="entry name" value="Lambda_DNA-bd_dom_sf"/>
</dbReference>
<gene>
    <name evidence="2" type="ORF">SAMN05421813_101288</name>
</gene>
<keyword evidence="3" id="KW-1185">Reference proteome</keyword>
<dbReference type="GO" id="GO:0003677">
    <property type="term" value="F:DNA binding"/>
    <property type="evidence" value="ECO:0007669"/>
    <property type="project" value="InterPro"/>
</dbReference>
<evidence type="ECO:0000259" key="1">
    <source>
        <dbReference type="PROSITE" id="PS50943"/>
    </source>
</evidence>
<dbReference type="AlphaFoldDB" id="A0A1G9M8J6"/>
<protein>
    <recommendedName>
        <fullName evidence="1">HTH cro/C1-type domain-containing protein</fullName>
    </recommendedName>
</protein>
<dbReference type="CDD" id="cd00093">
    <property type="entry name" value="HTH_XRE"/>
    <property type="match status" value="1"/>
</dbReference>
<dbReference type="EMBL" id="FNHH01000001">
    <property type="protein sequence ID" value="SDL70556.1"/>
    <property type="molecule type" value="Genomic_DNA"/>
</dbReference>
<feature type="domain" description="HTH cro/C1-type" evidence="1">
    <location>
        <begin position="1"/>
        <end position="54"/>
    </location>
</feature>
<dbReference type="Proteomes" id="UP000199226">
    <property type="component" value="Unassembled WGS sequence"/>
</dbReference>
<dbReference type="SUPFAM" id="SSF47413">
    <property type="entry name" value="lambda repressor-like DNA-binding domains"/>
    <property type="match status" value="1"/>
</dbReference>